<name>A0A4D6NXB3_VIGUN</name>
<evidence type="ECO:0000313" key="9">
    <source>
        <dbReference type="Proteomes" id="UP000501690"/>
    </source>
</evidence>
<evidence type="ECO:0000256" key="5">
    <source>
        <dbReference type="ARBA" id="ARBA00023136"/>
    </source>
</evidence>
<evidence type="ECO:0000256" key="3">
    <source>
        <dbReference type="ARBA" id="ARBA00022692"/>
    </source>
</evidence>
<sequence length="677" mass="74630">MELVSNHSFLDVHGRIADKRTTGGWKASSFIIGNEVTERLAFFAIAANMVSYLVYVRSESLPDAVTHVTGWIGAAYVPTLFGAFLADAYLGHFRTILLFSAIYAAKMELVSNHSFLDVHGRIADKRTTGGWKASSFIIGNEVTERLAFFAIAANMVSYLVYVRSESLPDAVTHVTGWIGAAYVPTLFGAFLADAYLGHFRTILLFSAIYAAGMILLTFSASQTTIWRHCGFTACEAATKGQTFFIYCALALIALGTGGIKPCISSFGAHQFDDADHKEVQMKPLFFDCFFVAINVGAIFGITLLVYAQQTVGFRWGFGLSAAAAICSILIVVAGVPYYRFKKPMGSPFTRFLQVVVASTRNHLNGVYLTNHETPLFEVQTTESDVVGSTKLPHTPQYRFFDKAAVMVNAEDKSNRWRICTVTQVEEFKAFIRVLPVWASTIALSLSYAQPLTFFLGQANIMDRTLGVSFVIPTGSVPVFGAITLILLPIYEKLIVPFLRNLTGHHRGITSLQRIGVGLFVSVFATASAALVEMKRRNYYSVQLSMSVFWLLPQFLLMGSAEVFTYVGQWEFFYDEATDGTRSIISAMCLCGIGIGNWLSTALVKIIEAASGGQDKGWLRDNLNESRLDNFYWVLTAINGVNFLVYLVVAHCHRGNGALVMDEAMADDEFTNPKYSQP</sequence>
<dbReference type="Pfam" id="PF00854">
    <property type="entry name" value="PTR2"/>
    <property type="match status" value="1"/>
</dbReference>
<comment type="subcellular location">
    <subcellularLocation>
        <location evidence="1 6">Membrane</location>
        <topology evidence="1 6">Multi-pass membrane protein</topology>
    </subcellularLocation>
</comment>
<keyword evidence="5 7" id="KW-0472">Membrane</keyword>
<keyword evidence="9" id="KW-1185">Reference proteome</keyword>
<evidence type="ECO:0000256" key="2">
    <source>
        <dbReference type="ARBA" id="ARBA00005982"/>
    </source>
</evidence>
<evidence type="ECO:0000256" key="7">
    <source>
        <dbReference type="SAM" id="Phobius"/>
    </source>
</evidence>
<reference evidence="8 9" key="1">
    <citation type="submission" date="2019-04" db="EMBL/GenBank/DDBJ databases">
        <title>An improved genome assembly and genetic linkage map for asparagus bean, Vigna unguiculata ssp. sesquipedialis.</title>
        <authorList>
            <person name="Xia Q."/>
            <person name="Zhang R."/>
            <person name="Dong Y."/>
        </authorList>
    </citation>
    <scope>NUCLEOTIDE SEQUENCE [LARGE SCALE GENOMIC DNA]</scope>
    <source>
        <tissue evidence="8">Leaf</tissue>
    </source>
</reference>
<feature type="transmembrane region" description="Helical" evidence="7">
    <location>
        <begin position="313"/>
        <end position="338"/>
    </location>
</feature>
<feature type="transmembrane region" description="Helical" evidence="7">
    <location>
        <begin position="510"/>
        <end position="531"/>
    </location>
</feature>
<dbReference type="SUPFAM" id="SSF103473">
    <property type="entry name" value="MFS general substrate transporter"/>
    <property type="match status" value="1"/>
</dbReference>
<protein>
    <submittedName>
        <fullName evidence="8">Solute carrier family 15</fullName>
    </submittedName>
</protein>
<feature type="transmembrane region" description="Helical" evidence="7">
    <location>
        <begin position="146"/>
        <end position="162"/>
    </location>
</feature>
<dbReference type="PROSITE" id="PS01022">
    <property type="entry name" value="PTR2_1"/>
    <property type="match status" value="1"/>
</dbReference>
<feature type="transmembrane region" description="Helical" evidence="7">
    <location>
        <begin position="68"/>
        <end position="90"/>
    </location>
</feature>
<dbReference type="InterPro" id="IPR000109">
    <property type="entry name" value="POT_fam"/>
</dbReference>
<evidence type="ECO:0000256" key="6">
    <source>
        <dbReference type="RuleBase" id="RU003755"/>
    </source>
</evidence>
<dbReference type="AlphaFoldDB" id="A0A4D6NXB3"/>
<dbReference type="EMBL" id="CP039355">
    <property type="protein sequence ID" value="QCE16647.1"/>
    <property type="molecule type" value="Genomic_DNA"/>
</dbReference>
<dbReference type="InterPro" id="IPR036259">
    <property type="entry name" value="MFS_trans_sf"/>
</dbReference>
<keyword evidence="4 7" id="KW-1133">Transmembrane helix</keyword>
<keyword evidence="3 6" id="KW-0812">Transmembrane</keyword>
<feature type="transmembrane region" description="Helical" evidence="7">
    <location>
        <begin position="174"/>
        <end position="196"/>
    </location>
</feature>
<organism evidence="8 9">
    <name type="scientific">Vigna unguiculata</name>
    <name type="common">Cowpea</name>
    <dbReference type="NCBI Taxonomy" id="3917"/>
    <lineage>
        <taxon>Eukaryota</taxon>
        <taxon>Viridiplantae</taxon>
        <taxon>Streptophyta</taxon>
        <taxon>Embryophyta</taxon>
        <taxon>Tracheophyta</taxon>
        <taxon>Spermatophyta</taxon>
        <taxon>Magnoliopsida</taxon>
        <taxon>eudicotyledons</taxon>
        <taxon>Gunneridae</taxon>
        <taxon>Pentapetalae</taxon>
        <taxon>rosids</taxon>
        <taxon>fabids</taxon>
        <taxon>Fabales</taxon>
        <taxon>Fabaceae</taxon>
        <taxon>Papilionoideae</taxon>
        <taxon>50 kb inversion clade</taxon>
        <taxon>NPAAA clade</taxon>
        <taxon>indigoferoid/millettioid clade</taxon>
        <taxon>Phaseoleae</taxon>
        <taxon>Vigna</taxon>
    </lineage>
</organism>
<evidence type="ECO:0000313" key="8">
    <source>
        <dbReference type="EMBL" id="QCE16647.1"/>
    </source>
</evidence>
<dbReference type="PANTHER" id="PTHR11654">
    <property type="entry name" value="OLIGOPEPTIDE TRANSPORTER-RELATED"/>
    <property type="match status" value="1"/>
</dbReference>
<feature type="transmembrane region" description="Helical" evidence="7">
    <location>
        <begin position="203"/>
        <end position="223"/>
    </location>
</feature>
<feature type="transmembrane region" description="Helical" evidence="7">
    <location>
        <begin position="40"/>
        <end position="56"/>
    </location>
</feature>
<feature type="transmembrane region" description="Helical" evidence="7">
    <location>
        <begin position="243"/>
        <end position="263"/>
    </location>
</feature>
<dbReference type="Gene3D" id="1.20.1250.20">
    <property type="entry name" value="MFS general substrate transporter like domains"/>
    <property type="match status" value="2"/>
</dbReference>
<dbReference type="InterPro" id="IPR018456">
    <property type="entry name" value="PTR2_symporter_CS"/>
</dbReference>
<dbReference type="GO" id="GO:0016020">
    <property type="term" value="C:membrane"/>
    <property type="evidence" value="ECO:0007669"/>
    <property type="project" value="UniProtKB-SubCell"/>
</dbReference>
<feature type="transmembrane region" description="Helical" evidence="7">
    <location>
        <begin position="543"/>
        <end position="563"/>
    </location>
</feature>
<accession>A0A4D6NXB3</accession>
<keyword evidence="6" id="KW-0813">Transport</keyword>
<evidence type="ECO:0000256" key="1">
    <source>
        <dbReference type="ARBA" id="ARBA00004141"/>
    </source>
</evidence>
<evidence type="ECO:0000256" key="4">
    <source>
        <dbReference type="ARBA" id="ARBA00022989"/>
    </source>
</evidence>
<proteinExistence type="inferred from homology"/>
<comment type="similarity">
    <text evidence="2 6">Belongs to the major facilitator superfamily. Proton-dependent oligopeptide transporter (POT/PTR) (TC 2.A.17) family.</text>
</comment>
<gene>
    <name evidence="8" type="ORF">DEO72_LG11g3665</name>
</gene>
<feature type="transmembrane region" description="Helical" evidence="7">
    <location>
        <begin position="284"/>
        <end position="307"/>
    </location>
</feature>
<dbReference type="GO" id="GO:0006857">
    <property type="term" value="P:oligopeptide transport"/>
    <property type="evidence" value="ECO:0007669"/>
    <property type="project" value="InterPro"/>
</dbReference>
<dbReference type="Proteomes" id="UP000501690">
    <property type="component" value="Linkage Group LG11"/>
</dbReference>
<dbReference type="PROSITE" id="PS01023">
    <property type="entry name" value="PTR2_2"/>
    <property type="match status" value="1"/>
</dbReference>
<feature type="transmembrane region" description="Helical" evidence="7">
    <location>
        <begin position="583"/>
        <end position="609"/>
    </location>
</feature>
<feature type="transmembrane region" description="Helical" evidence="7">
    <location>
        <begin position="469"/>
        <end position="490"/>
    </location>
</feature>
<dbReference type="GO" id="GO:0022857">
    <property type="term" value="F:transmembrane transporter activity"/>
    <property type="evidence" value="ECO:0007669"/>
    <property type="project" value="InterPro"/>
</dbReference>
<feature type="transmembrane region" description="Helical" evidence="7">
    <location>
        <begin position="630"/>
        <end position="648"/>
    </location>
</feature>